<proteinExistence type="inferred from homology"/>
<evidence type="ECO:0000313" key="5">
    <source>
        <dbReference type="Proteomes" id="UP000078512"/>
    </source>
</evidence>
<dbReference type="GO" id="GO:0006753">
    <property type="term" value="P:nucleoside phosphate metabolic process"/>
    <property type="evidence" value="ECO:0007669"/>
    <property type="project" value="TreeGrafter"/>
</dbReference>
<comment type="similarity">
    <text evidence="2">Belongs to the Nudix hydrolase family.</text>
</comment>
<evidence type="ECO:0000256" key="2">
    <source>
        <dbReference type="RuleBase" id="RU003476"/>
    </source>
</evidence>
<dbReference type="EMBL" id="KV442059">
    <property type="protein sequence ID" value="OAQ27235.1"/>
    <property type="molecule type" value="Genomic_DNA"/>
</dbReference>
<organism evidence="4 5">
    <name type="scientific">Linnemannia elongata AG-77</name>
    <dbReference type="NCBI Taxonomy" id="1314771"/>
    <lineage>
        <taxon>Eukaryota</taxon>
        <taxon>Fungi</taxon>
        <taxon>Fungi incertae sedis</taxon>
        <taxon>Mucoromycota</taxon>
        <taxon>Mortierellomycotina</taxon>
        <taxon>Mortierellomycetes</taxon>
        <taxon>Mortierellales</taxon>
        <taxon>Mortierellaceae</taxon>
        <taxon>Linnemannia</taxon>
    </lineage>
</organism>
<name>A0A197JPZ2_9FUNG</name>
<keyword evidence="5" id="KW-1185">Reference proteome</keyword>
<keyword evidence="1 2" id="KW-0378">Hydrolase</keyword>
<dbReference type="InterPro" id="IPR000086">
    <property type="entry name" value="NUDIX_hydrolase_dom"/>
</dbReference>
<dbReference type="GO" id="GO:0019693">
    <property type="term" value="P:ribose phosphate metabolic process"/>
    <property type="evidence" value="ECO:0007669"/>
    <property type="project" value="TreeGrafter"/>
</dbReference>
<dbReference type="Pfam" id="PF00293">
    <property type="entry name" value="NUDIX"/>
    <property type="match status" value="1"/>
</dbReference>
<dbReference type="PANTHER" id="PTHR11839">
    <property type="entry name" value="UDP/ADP-SUGAR PYROPHOSPHATASE"/>
    <property type="match status" value="1"/>
</dbReference>
<dbReference type="AlphaFoldDB" id="A0A197JPZ2"/>
<accession>A0A197JPZ2</accession>
<dbReference type="PRINTS" id="PR00502">
    <property type="entry name" value="NUDIXFAMILY"/>
</dbReference>
<dbReference type="PROSITE" id="PS00893">
    <property type="entry name" value="NUDIX_BOX"/>
    <property type="match status" value="1"/>
</dbReference>
<dbReference type="PROSITE" id="PS51462">
    <property type="entry name" value="NUDIX"/>
    <property type="match status" value="1"/>
</dbReference>
<evidence type="ECO:0000259" key="3">
    <source>
        <dbReference type="PROSITE" id="PS51462"/>
    </source>
</evidence>
<evidence type="ECO:0000256" key="1">
    <source>
        <dbReference type="ARBA" id="ARBA00022801"/>
    </source>
</evidence>
<dbReference type="PANTHER" id="PTHR11839:SF1">
    <property type="entry name" value="ADP-SUGAR PYROPHOSPHATASE"/>
    <property type="match status" value="1"/>
</dbReference>
<dbReference type="OrthoDB" id="10249920at2759"/>
<dbReference type="STRING" id="1314771.A0A197JPZ2"/>
<dbReference type="InterPro" id="IPR015797">
    <property type="entry name" value="NUDIX_hydrolase-like_dom_sf"/>
</dbReference>
<feature type="domain" description="Nudix hydrolase" evidence="3">
    <location>
        <begin position="69"/>
        <end position="223"/>
    </location>
</feature>
<dbReference type="Proteomes" id="UP000078512">
    <property type="component" value="Unassembled WGS sequence"/>
</dbReference>
<dbReference type="SUPFAM" id="SSF55811">
    <property type="entry name" value="Nudix"/>
    <property type="match status" value="1"/>
</dbReference>
<dbReference type="Gene3D" id="3.90.79.10">
    <property type="entry name" value="Nucleoside Triphosphate Pyrophosphohydrolase"/>
    <property type="match status" value="1"/>
</dbReference>
<dbReference type="GO" id="GO:0016462">
    <property type="term" value="F:pyrophosphatase activity"/>
    <property type="evidence" value="ECO:0007669"/>
    <property type="project" value="UniProtKB-ARBA"/>
</dbReference>
<reference evidence="4 5" key="1">
    <citation type="submission" date="2016-05" db="EMBL/GenBank/DDBJ databases">
        <title>Genome sequencing reveals origins of a unique bacterial endosymbiosis in the earliest lineages of terrestrial Fungi.</title>
        <authorList>
            <consortium name="DOE Joint Genome Institute"/>
            <person name="Uehling J."/>
            <person name="Gryganskyi A."/>
            <person name="Hameed K."/>
            <person name="Tschaplinski T."/>
            <person name="Misztal P."/>
            <person name="Wu S."/>
            <person name="Desiro A."/>
            <person name="Vande Pol N."/>
            <person name="Du Z.-Y."/>
            <person name="Zienkiewicz A."/>
            <person name="Zienkiewicz K."/>
            <person name="Morin E."/>
            <person name="Tisserant E."/>
            <person name="Splivallo R."/>
            <person name="Hainaut M."/>
            <person name="Henrissat B."/>
            <person name="Ohm R."/>
            <person name="Kuo A."/>
            <person name="Yan J."/>
            <person name="Lipzen A."/>
            <person name="Nolan M."/>
            <person name="Labutti K."/>
            <person name="Barry K."/>
            <person name="Goldstein A."/>
            <person name="Labbe J."/>
            <person name="Schadt C."/>
            <person name="Tuskan G."/>
            <person name="Grigoriev I."/>
            <person name="Martin F."/>
            <person name="Vilgalys R."/>
            <person name="Bonito G."/>
        </authorList>
    </citation>
    <scope>NUCLEOTIDE SEQUENCE [LARGE SCALE GENOMIC DNA]</scope>
    <source>
        <strain evidence="4 5">AG-77</strain>
    </source>
</reference>
<dbReference type="InterPro" id="IPR020084">
    <property type="entry name" value="NUDIX_hydrolase_CS"/>
</dbReference>
<evidence type="ECO:0000313" key="4">
    <source>
        <dbReference type="EMBL" id="OAQ27235.1"/>
    </source>
</evidence>
<gene>
    <name evidence="4" type="ORF">K457DRAFT_21453</name>
</gene>
<protein>
    <recommendedName>
        <fullName evidence="3">Nudix hydrolase domain-containing protein</fullName>
    </recommendedName>
</protein>
<dbReference type="InterPro" id="IPR020476">
    <property type="entry name" value="Nudix_hydrolase"/>
</dbReference>
<sequence length="237" mass="25793">MTTQGNLAIHDIKHTADTVLGKGRWLSLHQVQFQDPSGTPRGWEVCRRIKPVSATNPASNNGDILGNTASVDAVDVITVIKNSHKIPTHVVLVIQYRPALSAYSLEFPSGLIDADESPETAALRELEEETGFSAQAGHAVKIVQVGSPVSYEPGLTGSCTRFVVVEVQMEEEQLLGPESPLRKAKPEDDEWSLQVLVLPLPGLLHSLQDLQEKVGGQSKLVLDSRLYAWALGRELGY</sequence>